<gene>
    <name evidence="2" type="ORF">B1B_04159</name>
</gene>
<accession>T1BQ28</accession>
<dbReference type="Pfam" id="PF18998">
    <property type="entry name" value="Flg_new_2"/>
    <property type="match status" value="1"/>
</dbReference>
<dbReference type="InterPro" id="IPR044060">
    <property type="entry name" value="Bacterial_rp_domain"/>
</dbReference>
<organism evidence="2">
    <name type="scientific">mine drainage metagenome</name>
    <dbReference type="NCBI Taxonomy" id="410659"/>
    <lineage>
        <taxon>unclassified sequences</taxon>
        <taxon>metagenomes</taxon>
        <taxon>ecological metagenomes</taxon>
    </lineage>
</organism>
<dbReference type="EMBL" id="AUZY01002614">
    <property type="protein sequence ID" value="EQD71967.1"/>
    <property type="molecule type" value="Genomic_DNA"/>
</dbReference>
<proteinExistence type="predicted"/>
<protein>
    <recommendedName>
        <fullName evidence="1">Bacterial repeat domain-containing protein</fullName>
    </recommendedName>
</protein>
<reference evidence="2" key="1">
    <citation type="submission" date="2013-08" db="EMBL/GenBank/DDBJ databases">
        <authorList>
            <person name="Mendez C."/>
            <person name="Richter M."/>
            <person name="Ferrer M."/>
            <person name="Sanchez J."/>
        </authorList>
    </citation>
    <scope>NUCLEOTIDE SEQUENCE</scope>
</reference>
<feature type="domain" description="Bacterial repeat" evidence="1">
    <location>
        <begin position="16"/>
        <end position="85"/>
    </location>
</feature>
<feature type="non-terminal residue" evidence="2">
    <location>
        <position position="182"/>
    </location>
</feature>
<feature type="non-terminal residue" evidence="2">
    <location>
        <position position="1"/>
    </location>
</feature>
<evidence type="ECO:0000259" key="1">
    <source>
        <dbReference type="Pfam" id="PF18998"/>
    </source>
</evidence>
<reference evidence="2" key="2">
    <citation type="journal article" date="2014" name="ISME J.">
        <title>Microbial stratification in low pH oxic and suboxic macroscopic growths along an acid mine drainage.</title>
        <authorList>
            <person name="Mendez-Garcia C."/>
            <person name="Mesa V."/>
            <person name="Sprenger R.R."/>
            <person name="Richter M."/>
            <person name="Diez M.S."/>
            <person name="Solano J."/>
            <person name="Bargiela R."/>
            <person name="Golyshina O.V."/>
            <person name="Manteca A."/>
            <person name="Ramos J.L."/>
            <person name="Gallego J.R."/>
            <person name="Llorente I."/>
            <person name="Martins Dos Santos V.A."/>
            <person name="Jensen O.N."/>
            <person name="Pelaez A.I."/>
            <person name="Sanchez J."/>
            <person name="Ferrer M."/>
        </authorList>
    </citation>
    <scope>NUCLEOTIDE SEQUENCE</scope>
</reference>
<name>T1BQ28_9ZZZZ</name>
<comment type="caution">
    <text evidence="2">The sequence shown here is derived from an EMBL/GenBank/DDBJ whole genome shotgun (WGS) entry which is preliminary data.</text>
</comment>
<evidence type="ECO:0000313" key="2">
    <source>
        <dbReference type="EMBL" id="EQD71967.1"/>
    </source>
</evidence>
<sequence length="182" mass="18754">HITVGSIIVIIYAPEYQLSATAGPGGSVTPNLLWVHPGGTVNLTATPSPGYEFIEWSGTGAGAVTSTNLTISVTVRGVISEVATFRLIITQLTVTVTATGLPTGTTIVVRLGSMAYRGLSPLTIGNLTNGTYSLSTPTVYGTLAGARYVEASISTNFAETPAGLQISADGNISIAYQTQYLV</sequence>
<dbReference type="AlphaFoldDB" id="T1BQ28"/>